<dbReference type="PROSITE" id="PS50109">
    <property type="entry name" value="HIS_KIN"/>
    <property type="match status" value="1"/>
</dbReference>
<evidence type="ECO:0000256" key="6">
    <source>
        <dbReference type="PROSITE-ProRule" id="PRU00169"/>
    </source>
</evidence>
<evidence type="ECO:0000256" key="4">
    <source>
        <dbReference type="ARBA" id="ARBA00022679"/>
    </source>
</evidence>
<dbReference type="FunFam" id="3.30.565.10:FF:000006">
    <property type="entry name" value="Sensor histidine kinase WalK"/>
    <property type="match status" value="1"/>
</dbReference>
<evidence type="ECO:0000259" key="8">
    <source>
        <dbReference type="PROSITE" id="PS50110"/>
    </source>
</evidence>
<accession>A0A7V2ZHK5</accession>
<dbReference type="InterPro" id="IPR013655">
    <property type="entry name" value="PAS_fold_3"/>
</dbReference>
<dbReference type="Pfam" id="PF00512">
    <property type="entry name" value="HisKA"/>
    <property type="match status" value="1"/>
</dbReference>
<keyword evidence="5" id="KW-0418">Kinase</keyword>
<dbReference type="SUPFAM" id="SSF52172">
    <property type="entry name" value="CheY-like"/>
    <property type="match status" value="1"/>
</dbReference>
<dbReference type="InterPro" id="IPR001789">
    <property type="entry name" value="Sig_transdc_resp-reg_receiver"/>
</dbReference>
<gene>
    <name evidence="10" type="ORF">ENS31_00815</name>
</gene>
<dbReference type="AlphaFoldDB" id="A0A7V2ZHK5"/>
<dbReference type="Gene3D" id="1.10.287.130">
    <property type="match status" value="1"/>
</dbReference>
<proteinExistence type="predicted"/>
<comment type="catalytic activity">
    <reaction evidence="1">
        <text>ATP + protein L-histidine = ADP + protein N-phospho-L-histidine.</text>
        <dbReference type="EC" id="2.7.13.3"/>
    </reaction>
</comment>
<dbReference type="InterPro" id="IPR011006">
    <property type="entry name" value="CheY-like_superfamily"/>
</dbReference>
<dbReference type="SMART" id="SM00448">
    <property type="entry name" value="REC"/>
    <property type="match status" value="1"/>
</dbReference>
<evidence type="ECO:0000256" key="5">
    <source>
        <dbReference type="ARBA" id="ARBA00022777"/>
    </source>
</evidence>
<dbReference type="SUPFAM" id="SSF47384">
    <property type="entry name" value="Homodimeric domain of signal transducing histidine kinase"/>
    <property type="match status" value="1"/>
</dbReference>
<dbReference type="Gene3D" id="3.40.50.2300">
    <property type="match status" value="1"/>
</dbReference>
<keyword evidence="4" id="KW-0808">Transferase</keyword>
<dbReference type="Pfam" id="PF02518">
    <property type="entry name" value="HATPase_c"/>
    <property type="match status" value="1"/>
</dbReference>
<dbReference type="Pfam" id="PF00072">
    <property type="entry name" value="Response_reg"/>
    <property type="match status" value="1"/>
</dbReference>
<evidence type="ECO:0000256" key="1">
    <source>
        <dbReference type="ARBA" id="ARBA00000085"/>
    </source>
</evidence>
<dbReference type="SUPFAM" id="SSF55785">
    <property type="entry name" value="PYP-like sensor domain (PAS domain)"/>
    <property type="match status" value="1"/>
</dbReference>
<protein>
    <recommendedName>
        <fullName evidence="2">histidine kinase</fullName>
        <ecNumber evidence="2">2.7.13.3</ecNumber>
    </recommendedName>
</protein>
<dbReference type="PRINTS" id="PR00344">
    <property type="entry name" value="BCTRLSENSOR"/>
</dbReference>
<feature type="domain" description="Response regulatory" evidence="8">
    <location>
        <begin position="398"/>
        <end position="516"/>
    </location>
</feature>
<dbReference type="SMART" id="SM00388">
    <property type="entry name" value="HisKA"/>
    <property type="match status" value="1"/>
</dbReference>
<dbReference type="EMBL" id="DSUJ01000002">
    <property type="protein sequence ID" value="HFI90051.1"/>
    <property type="molecule type" value="Genomic_DNA"/>
</dbReference>
<comment type="caution">
    <text evidence="6">Lacks conserved residue(s) required for the propagation of feature annotation.</text>
</comment>
<dbReference type="PROSITE" id="PS50110">
    <property type="entry name" value="RESPONSE_REGULATORY"/>
    <property type="match status" value="1"/>
</dbReference>
<evidence type="ECO:0000256" key="2">
    <source>
        <dbReference type="ARBA" id="ARBA00012438"/>
    </source>
</evidence>
<dbReference type="EC" id="2.7.13.3" evidence="2"/>
<dbReference type="InterPro" id="IPR003594">
    <property type="entry name" value="HATPase_dom"/>
</dbReference>
<sequence>MNKSKNTTKTNELTENLNLSHLSIYSSQLKEVLPTIPEGFEDVFWWSGVKYGKDLFSIFSDNLRKVIGFTGEQIQGFPEGLKSLVVREDIPSYNKAYDSLSPLRKTNFFEHIFRIKNKDNKIIWLKEKVTQYKNLNGVLFLKASVLNITEFKEKEEELSRLVEDKQNKIFTRDNFLSVLSHDLRAPFSSILGFTEVLMNDPNLTETDRNEYLNFIHDSASNQLQLINYLLDWSNMQIGRLNPSPQRVQAQTIVFNCISNLTGNAIRKDIEIKSNVPESIFIKADERLILQALTNLVSNAIKFSQEGKSVLIKADRFNQEMVEFVVVDEGVGIPEGNQSKIFKFEKLFSTRGTKGEKGTGLGLSLVREIVERHGGQVWFYSKEGKGSEFHFTVPSAENTILLVENNKEEYLRFERLIKEQFPQFKVIGADNGFEAINYVLRQHPSVIISSHELPLMNGVQFIKSIIRGDKRFNTPVIALINSFDENVIKSYQELGVKIILSKPVDPDKLTEHISLCIN</sequence>
<dbReference type="CDD" id="cd00082">
    <property type="entry name" value="HisKA"/>
    <property type="match status" value="1"/>
</dbReference>
<evidence type="ECO:0000259" key="7">
    <source>
        <dbReference type="PROSITE" id="PS50109"/>
    </source>
</evidence>
<dbReference type="InterPro" id="IPR005467">
    <property type="entry name" value="His_kinase_dom"/>
</dbReference>
<feature type="domain" description="PAC" evidence="9">
    <location>
        <begin position="109"/>
        <end position="160"/>
    </location>
</feature>
<dbReference type="InterPro" id="IPR003661">
    <property type="entry name" value="HisK_dim/P_dom"/>
</dbReference>
<dbReference type="SUPFAM" id="SSF55874">
    <property type="entry name" value="ATPase domain of HSP90 chaperone/DNA topoisomerase II/histidine kinase"/>
    <property type="match status" value="1"/>
</dbReference>
<dbReference type="GO" id="GO:0000155">
    <property type="term" value="F:phosphorelay sensor kinase activity"/>
    <property type="evidence" value="ECO:0007669"/>
    <property type="project" value="InterPro"/>
</dbReference>
<dbReference type="InterPro" id="IPR036097">
    <property type="entry name" value="HisK_dim/P_sf"/>
</dbReference>
<dbReference type="PANTHER" id="PTHR43547:SF2">
    <property type="entry name" value="HYBRID SIGNAL TRANSDUCTION HISTIDINE KINASE C"/>
    <property type="match status" value="1"/>
</dbReference>
<dbReference type="InterPro" id="IPR036890">
    <property type="entry name" value="HATPase_C_sf"/>
</dbReference>
<keyword evidence="3" id="KW-0597">Phosphoprotein</keyword>
<comment type="caution">
    <text evidence="10">The sequence shown here is derived from an EMBL/GenBank/DDBJ whole genome shotgun (WGS) entry which is preliminary data.</text>
</comment>
<name>A0A7V2ZHK5_9BACT</name>
<dbReference type="Pfam" id="PF08447">
    <property type="entry name" value="PAS_3"/>
    <property type="match status" value="1"/>
</dbReference>
<reference evidence="10" key="1">
    <citation type="journal article" date="2020" name="mSystems">
        <title>Genome- and Community-Level Interaction Insights into Carbon Utilization and Element Cycling Functions of Hydrothermarchaeota in Hydrothermal Sediment.</title>
        <authorList>
            <person name="Zhou Z."/>
            <person name="Liu Y."/>
            <person name="Xu W."/>
            <person name="Pan J."/>
            <person name="Luo Z.H."/>
            <person name="Li M."/>
        </authorList>
    </citation>
    <scope>NUCLEOTIDE SEQUENCE [LARGE SCALE GENOMIC DNA]</scope>
    <source>
        <strain evidence="10">SpSt-479</strain>
    </source>
</reference>
<organism evidence="10">
    <name type="scientific">Ignavibacterium album</name>
    <dbReference type="NCBI Taxonomy" id="591197"/>
    <lineage>
        <taxon>Bacteria</taxon>
        <taxon>Pseudomonadati</taxon>
        <taxon>Ignavibacteriota</taxon>
        <taxon>Ignavibacteria</taxon>
        <taxon>Ignavibacteriales</taxon>
        <taxon>Ignavibacteriaceae</taxon>
        <taxon>Ignavibacterium</taxon>
    </lineage>
</organism>
<feature type="domain" description="Histidine kinase" evidence="7">
    <location>
        <begin position="178"/>
        <end position="396"/>
    </location>
</feature>
<dbReference type="Gene3D" id="3.30.450.20">
    <property type="entry name" value="PAS domain"/>
    <property type="match status" value="1"/>
</dbReference>
<evidence type="ECO:0000313" key="10">
    <source>
        <dbReference type="EMBL" id="HFI90051.1"/>
    </source>
</evidence>
<evidence type="ECO:0000259" key="9">
    <source>
        <dbReference type="PROSITE" id="PS50113"/>
    </source>
</evidence>
<dbReference type="InterPro" id="IPR004358">
    <property type="entry name" value="Sig_transdc_His_kin-like_C"/>
</dbReference>
<evidence type="ECO:0000256" key="3">
    <source>
        <dbReference type="ARBA" id="ARBA00022553"/>
    </source>
</evidence>
<dbReference type="SMART" id="SM00387">
    <property type="entry name" value="HATPase_c"/>
    <property type="match status" value="1"/>
</dbReference>
<dbReference type="InterPro" id="IPR000700">
    <property type="entry name" value="PAS-assoc_C"/>
</dbReference>
<dbReference type="Gene3D" id="3.30.565.10">
    <property type="entry name" value="Histidine kinase-like ATPase, C-terminal domain"/>
    <property type="match status" value="1"/>
</dbReference>
<dbReference type="PANTHER" id="PTHR43547">
    <property type="entry name" value="TWO-COMPONENT HISTIDINE KINASE"/>
    <property type="match status" value="1"/>
</dbReference>
<dbReference type="InterPro" id="IPR035965">
    <property type="entry name" value="PAS-like_dom_sf"/>
</dbReference>
<dbReference type="PROSITE" id="PS50113">
    <property type="entry name" value="PAC"/>
    <property type="match status" value="1"/>
</dbReference>